<dbReference type="InterPro" id="IPR007110">
    <property type="entry name" value="Ig-like_dom"/>
</dbReference>
<feature type="domain" description="Ig-like" evidence="2">
    <location>
        <begin position="11"/>
        <end position="126"/>
    </location>
</feature>
<dbReference type="PANTHER" id="PTHR21261:SF15">
    <property type="entry name" value="BEATEN PATH IIIA, ISOFORM D-RELATED"/>
    <property type="match status" value="1"/>
</dbReference>
<protein>
    <recommendedName>
        <fullName evidence="2">Ig-like domain-containing protein</fullName>
    </recommendedName>
</protein>
<sequence length="261" mass="28510">MSRRGTKLGIPQFLLVLLLGAATGCLGLRVSRVVVPPREVEGGAVQLECEYDLEGDELYSIKWYKDDREFFRFVPADSPPMQVFQLPGVTVDISRSSDRRVVLHRITLRSSGKYKCEVSAEAPAFDTDSGAGRLLVVHAPRSGPSISGVQHRYAIGGTVRVNCTAAPSVPAAHLTWLINGLEAEASFLIPYTTTTTTEGLHIATLGLHFTTAPSHFRYGVLRLRCVAMVAASYRRHKTVYARHGLPQPSSSCGLGRWCEGE</sequence>
<proteinExistence type="predicted"/>
<dbReference type="PROSITE" id="PS50835">
    <property type="entry name" value="IG_LIKE"/>
    <property type="match status" value="1"/>
</dbReference>
<evidence type="ECO:0000313" key="3">
    <source>
        <dbReference type="EMBL" id="KAG0718658.1"/>
    </source>
</evidence>
<dbReference type="PANTHER" id="PTHR21261">
    <property type="entry name" value="BEAT PROTEIN"/>
    <property type="match status" value="1"/>
</dbReference>
<dbReference type="Proteomes" id="UP000770661">
    <property type="component" value="Unassembled WGS sequence"/>
</dbReference>
<dbReference type="OrthoDB" id="10015491at2759"/>
<evidence type="ECO:0000259" key="2">
    <source>
        <dbReference type="PROSITE" id="PS50835"/>
    </source>
</evidence>
<dbReference type="AlphaFoldDB" id="A0A8J4Y096"/>
<accession>A0A8J4Y096</accession>
<dbReference type="InterPro" id="IPR013783">
    <property type="entry name" value="Ig-like_fold"/>
</dbReference>
<dbReference type="EMBL" id="JACEEZ010015694">
    <property type="protein sequence ID" value="KAG0718658.1"/>
    <property type="molecule type" value="Genomic_DNA"/>
</dbReference>
<organism evidence="3 4">
    <name type="scientific">Chionoecetes opilio</name>
    <name type="common">Atlantic snow crab</name>
    <name type="synonym">Cancer opilio</name>
    <dbReference type="NCBI Taxonomy" id="41210"/>
    <lineage>
        <taxon>Eukaryota</taxon>
        <taxon>Metazoa</taxon>
        <taxon>Ecdysozoa</taxon>
        <taxon>Arthropoda</taxon>
        <taxon>Crustacea</taxon>
        <taxon>Multicrustacea</taxon>
        <taxon>Malacostraca</taxon>
        <taxon>Eumalacostraca</taxon>
        <taxon>Eucarida</taxon>
        <taxon>Decapoda</taxon>
        <taxon>Pleocyemata</taxon>
        <taxon>Brachyura</taxon>
        <taxon>Eubrachyura</taxon>
        <taxon>Majoidea</taxon>
        <taxon>Majidae</taxon>
        <taxon>Chionoecetes</taxon>
    </lineage>
</organism>
<dbReference type="Gene3D" id="2.60.40.10">
    <property type="entry name" value="Immunoglobulins"/>
    <property type="match status" value="2"/>
</dbReference>
<evidence type="ECO:0000313" key="4">
    <source>
        <dbReference type="Proteomes" id="UP000770661"/>
    </source>
</evidence>
<reference evidence="3" key="1">
    <citation type="submission" date="2020-07" db="EMBL/GenBank/DDBJ databases">
        <title>The High-quality genome of the commercially important snow crab, Chionoecetes opilio.</title>
        <authorList>
            <person name="Jeong J.-H."/>
            <person name="Ryu S."/>
        </authorList>
    </citation>
    <scope>NUCLEOTIDE SEQUENCE</scope>
    <source>
        <strain evidence="3">MADBK_172401_WGS</strain>
        <tissue evidence="3">Digestive gland</tissue>
    </source>
</reference>
<dbReference type="FunFam" id="2.60.40.10:FF:000437">
    <property type="entry name" value="Beat-IIIc, isoform A"/>
    <property type="match status" value="1"/>
</dbReference>
<keyword evidence="1" id="KW-0732">Signal</keyword>
<dbReference type="SUPFAM" id="SSF48726">
    <property type="entry name" value="Immunoglobulin"/>
    <property type="match status" value="2"/>
</dbReference>
<dbReference type="PROSITE" id="PS51257">
    <property type="entry name" value="PROKAR_LIPOPROTEIN"/>
    <property type="match status" value="1"/>
</dbReference>
<gene>
    <name evidence="3" type="ORF">GWK47_052014</name>
</gene>
<keyword evidence="4" id="KW-1185">Reference proteome</keyword>
<comment type="caution">
    <text evidence="3">The sequence shown here is derived from an EMBL/GenBank/DDBJ whole genome shotgun (WGS) entry which is preliminary data.</text>
</comment>
<feature type="signal peptide" evidence="1">
    <location>
        <begin position="1"/>
        <end position="27"/>
    </location>
</feature>
<name>A0A8J4Y096_CHIOP</name>
<dbReference type="CDD" id="cd00096">
    <property type="entry name" value="Ig"/>
    <property type="match status" value="1"/>
</dbReference>
<evidence type="ECO:0000256" key="1">
    <source>
        <dbReference type="SAM" id="SignalP"/>
    </source>
</evidence>
<feature type="chain" id="PRO_5035259637" description="Ig-like domain-containing protein" evidence="1">
    <location>
        <begin position="28"/>
        <end position="261"/>
    </location>
</feature>
<dbReference type="InterPro" id="IPR036179">
    <property type="entry name" value="Ig-like_dom_sf"/>
</dbReference>